<dbReference type="SUPFAM" id="SSF56925">
    <property type="entry name" value="OMPA-like"/>
    <property type="match status" value="1"/>
</dbReference>
<evidence type="ECO:0000313" key="4">
    <source>
        <dbReference type="EMBL" id="SFX32791.1"/>
    </source>
</evidence>
<keyword evidence="1 2" id="KW-0732">Signal</keyword>
<protein>
    <submittedName>
        <fullName evidence="4">Opacity protein</fullName>
    </submittedName>
</protein>
<dbReference type="Gene3D" id="2.40.160.20">
    <property type="match status" value="1"/>
</dbReference>
<dbReference type="RefSeq" id="WP_177247054.1">
    <property type="nucleotide sequence ID" value="NZ_FPJW01000003.1"/>
</dbReference>
<reference evidence="4 5" key="1">
    <citation type="submission" date="2016-11" db="EMBL/GenBank/DDBJ databases">
        <authorList>
            <person name="Jaros S."/>
            <person name="Januszkiewicz K."/>
            <person name="Wedrychowicz H."/>
        </authorList>
    </citation>
    <scope>NUCLEOTIDE SEQUENCE [LARGE SCALE GENOMIC DNA]</scope>
    <source>
        <strain evidence="4 5">DSM 21637</strain>
    </source>
</reference>
<dbReference type="AlphaFoldDB" id="A0A1K1W6G6"/>
<evidence type="ECO:0000256" key="2">
    <source>
        <dbReference type="SAM" id="SignalP"/>
    </source>
</evidence>
<sequence length="232" mass="24876">MKKQLMAVAVTGLMSWGVAGASSFDGAYAGVSLASFSIDSEVKLTDFSQPEDNATTKSKAGSATALGLLVGYGRTFGQFYLGGEFQYRSKLGVATGKEENHPEWSNFVKVKTELGQSYALAIIPGYLVMDNLLVYGRLTYGLTEAESQWEGSDGGGDYARYSYAGALQTMGAGLGVDYAVLDQLRIRAELQSVRASGFDVLDAWDAAGNIGRKVETDKIVATGFELSLLYRF</sequence>
<name>A0A1K1W6G6_9GAMM</name>
<feature type="domain" description="Outer membrane protein beta-barrel" evidence="3">
    <location>
        <begin position="7"/>
        <end position="232"/>
    </location>
</feature>
<accession>A0A1K1W6G6</accession>
<evidence type="ECO:0000313" key="5">
    <source>
        <dbReference type="Proteomes" id="UP000182350"/>
    </source>
</evidence>
<proteinExistence type="predicted"/>
<dbReference type="Proteomes" id="UP000182350">
    <property type="component" value="Unassembled WGS sequence"/>
</dbReference>
<dbReference type="Pfam" id="PF13505">
    <property type="entry name" value="OMP_b-brl"/>
    <property type="match status" value="1"/>
</dbReference>
<feature type="chain" id="PRO_5012634192" evidence="2">
    <location>
        <begin position="22"/>
        <end position="232"/>
    </location>
</feature>
<feature type="signal peptide" evidence="2">
    <location>
        <begin position="1"/>
        <end position="21"/>
    </location>
</feature>
<keyword evidence="5" id="KW-1185">Reference proteome</keyword>
<evidence type="ECO:0000259" key="3">
    <source>
        <dbReference type="Pfam" id="PF13505"/>
    </source>
</evidence>
<dbReference type="InterPro" id="IPR027385">
    <property type="entry name" value="Beta-barrel_OMP"/>
</dbReference>
<dbReference type="InterPro" id="IPR011250">
    <property type="entry name" value="OMP/PagP_B-barrel"/>
</dbReference>
<gene>
    <name evidence="4" type="ORF">SAMN02745752_01304</name>
</gene>
<dbReference type="EMBL" id="FPJW01000003">
    <property type="protein sequence ID" value="SFX32791.1"/>
    <property type="molecule type" value="Genomic_DNA"/>
</dbReference>
<evidence type="ECO:0000256" key="1">
    <source>
        <dbReference type="ARBA" id="ARBA00022729"/>
    </source>
</evidence>
<organism evidence="4 5">
    <name type="scientific">Marinospirillum alkaliphilum DSM 21637</name>
    <dbReference type="NCBI Taxonomy" id="1122209"/>
    <lineage>
        <taxon>Bacteria</taxon>
        <taxon>Pseudomonadati</taxon>
        <taxon>Pseudomonadota</taxon>
        <taxon>Gammaproteobacteria</taxon>
        <taxon>Oceanospirillales</taxon>
        <taxon>Oceanospirillaceae</taxon>
        <taxon>Marinospirillum</taxon>
    </lineage>
</organism>